<evidence type="ECO:0000313" key="2">
    <source>
        <dbReference type="Proteomes" id="UP001168883"/>
    </source>
</evidence>
<sequence>MIDPALRNFVLGSVAPVVRYGLYEMTYTSVEHAMYEVAAITYLMGRGYDLQTAHRIVESWEVNETFPPYQRYDTWYADSPQPS</sequence>
<accession>A0ABT8VJH0</accession>
<name>A0ABT8VJH0_9BACL</name>
<dbReference type="EMBL" id="JAUMKJ010000055">
    <property type="protein sequence ID" value="MDO3681113.1"/>
    <property type="molecule type" value="Genomic_DNA"/>
</dbReference>
<keyword evidence="2" id="KW-1185">Reference proteome</keyword>
<gene>
    <name evidence="1" type="ORF">Q3C12_29375</name>
</gene>
<dbReference type="RefSeq" id="WP_127484005.1">
    <property type="nucleotide sequence ID" value="NZ_JARLKN010000060.1"/>
</dbReference>
<dbReference type="Proteomes" id="UP001168883">
    <property type="component" value="Unassembled WGS sequence"/>
</dbReference>
<organism evidence="1 2">
    <name type="scientific">Paenibacillus ehimensis</name>
    <dbReference type="NCBI Taxonomy" id="79264"/>
    <lineage>
        <taxon>Bacteria</taxon>
        <taxon>Bacillati</taxon>
        <taxon>Bacillota</taxon>
        <taxon>Bacilli</taxon>
        <taxon>Bacillales</taxon>
        <taxon>Paenibacillaceae</taxon>
        <taxon>Paenibacillus</taxon>
    </lineage>
</organism>
<evidence type="ECO:0000313" key="1">
    <source>
        <dbReference type="EMBL" id="MDO3681113.1"/>
    </source>
</evidence>
<proteinExistence type="predicted"/>
<comment type="caution">
    <text evidence="1">The sequence shown here is derived from an EMBL/GenBank/DDBJ whole genome shotgun (WGS) entry which is preliminary data.</text>
</comment>
<reference evidence="1" key="1">
    <citation type="submission" date="2023-07" db="EMBL/GenBank/DDBJ databases">
        <authorList>
            <person name="Aktuganov G."/>
            <person name="Boyko T."/>
            <person name="Delegan Y."/>
            <person name="Galimzianova N."/>
            <person name="Gilvanova E."/>
            <person name="Korobov V."/>
            <person name="Kuzmina L."/>
            <person name="Melentiev A."/>
            <person name="Milman P."/>
            <person name="Ryabova A."/>
            <person name="Stupak E."/>
            <person name="Yasakov T."/>
            <person name="Zharikova N."/>
            <person name="Zhurenko E."/>
        </authorList>
    </citation>
    <scope>NUCLEOTIDE SEQUENCE</scope>
    <source>
        <strain evidence="1">IB-739</strain>
    </source>
</reference>
<protein>
    <submittedName>
        <fullName evidence="1">Uncharacterized protein</fullName>
    </submittedName>
</protein>